<dbReference type="Proteomes" id="UP001244341">
    <property type="component" value="Chromosome 14b"/>
</dbReference>
<protein>
    <recommendedName>
        <fullName evidence="5">Reticulon-like protein</fullName>
    </recommendedName>
</protein>
<evidence type="ECO:0008006" key="5">
    <source>
        <dbReference type="Google" id="ProtNLM"/>
    </source>
</evidence>
<reference evidence="3 4" key="1">
    <citation type="submission" date="2023-05" db="EMBL/GenBank/DDBJ databases">
        <title>A 100% complete, gapless, phased diploid assembly of the Scenedesmus obliquus UTEX 3031 genome.</title>
        <authorList>
            <person name="Biondi T.C."/>
            <person name="Hanschen E.R."/>
            <person name="Kwon T."/>
            <person name="Eng W."/>
            <person name="Kruse C.P.S."/>
            <person name="Koehler S.I."/>
            <person name="Kunde Y."/>
            <person name="Gleasner C.D."/>
            <person name="You Mak K.T."/>
            <person name="Polle J."/>
            <person name="Hovde B.T."/>
            <person name="Starkenburg S.R."/>
        </authorList>
    </citation>
    <scope>NUCLEOTIDE SEQUENCE [LARGE SCALE GENOMIC DNA]</scope>
    <source>
        <strain evidence="3 4">DOE0152z</strain>
    </source>
</reference>
<dbReference type="EMBL" id="CP126221">
    <property type="protein sequence ID" value="WIA22271.1"/>
    <property type="molecule type" value="Genomic_DNA"/>
</dbReference>
<sequence>MQVQGSSGASSNMYECLCGFAAATATAMHKHLTSPEVLGARHEHRLKTTLLSKASSGSQQQHSQQQYSQQQYSQQQRHGGSSPALHTLTAAAAGGAAGRTGGAAGNNPSAVQGYAAVTGSAAVDFGYQQGWESVDRHYTSQQQELPTSRHASSTAAGISARMDRSSAKQSSGQQQQQQQQQENPATSSFGVRISGSVMAAFNGWMVNQAVNAATAAVTTALAGDSPSASSPAAAAAAAAGASRRDEPVRWSLGGFLRQSVSPAAAGDAAAAAAAAGAGGGGKRSKSKLAAVAAEDPYMNYLVGSGSGSSKDEAAADGADLQDVDLGSSSSDEEGEVEHNQQQQQQQGEAEADALRPLLSSEDEGAGAAAAAAARRKGARRRRQAAAAAAAAGSIAAARQWAAGGEVTAQGEAEGSGFVFVGRPGVGSKVKVLRGLLLWHSKAASVKALGFGLYMVLLLGSIPRGLDYMQLTTLLPGLALLYLAYNMAKPWAIRGYCCAAGKSAQQLSARLATFEASAADRLIAICCRLAAEAGLWALAALALGHRALRGRKFTTSCWTVLSLWLLLLVSELRIMSQTLLAMLAYAGLFSVPWLYSKFRPVIDAVVYDGLHLLTLLVVHAERWAYVLAALAAALVWQMMASADGSGSLVVQGSAAAGAGLAVLVWRVAVAES</sequence>
<evidence type="ECO:0000313" key="3">
    <source>
        <dbReference type="EMBL" id="WIA22271.1"/>
    </source>
</evidence>
<organism evidence="3 4">
    <name type="scientific">Tetradesmus obliquus</name>
    <name type="common">Green alga</name>
    <name type="synonym">Acutodesmus obliquus</name>
    <dbReference type="NCBI Taxonomy" id="3088"/>
    <lineage>
        <taxon>Eukaryota</taxon>
        <taxon>Viridiplantae</taxon>
        <taxon>Chlorophyta</taxon>
        <taxon>core chlorophytes</taxon>
        <taxon>Chlorophyceae</taxon>
        <taxon>CS clade</taxon>
        <taxon>Sphaeropleales</taxon>
        <taxon>Scenedesmaceae</taxon>
        <taxon>Tetradesmus</taxon>
    </lineage>
</organism>
<feature type="compositionally biased region" description="Polar residues" evidence="1">
    <location>
        <begin position="139"/>
        <end position="156"/>
    </location>
</feature>
<accession>A0ABY8ULC8</accession>
<keyword evidence="4" id="KW-1185">Reference proteome</keyword>
<dbReference type="PANTHER" id="PTHR46007">
    <property type="entry name" value="MEDIATOR OF RNA POLYMERASE II TRANSCRIPTION SUBUNIT 12"/>
    <property type="match status" value="1"/>
</dbReference>
<feature type="transmembrane region" description="Helical" evidence="2">
    <location>
        <begin position="647"/>
        <end position="668"/>
    </location>
</feature>
<keyword evidence="2" id="KW-0472">Membrane</keyword>
<gene>
    <name evidence="3" type="ORF">OEZ85_004591</name>
</gene>
<evidence type="ECO:0000256" key="1">
    <source>
        <dbReference type="SAM" id="MobiDB-lite"/>
    </source>
</evidence>
<feature type="transmembrane region" description="Helical" evidence="2">
    <location>
        <begin position="622"/>
        <end position="641"/>
    </location>
</feature>
<evidence type="ECO:0000256" key="2">
    <source>
        <dbReference type="SAM" id="Phobius"/>
    </source>
</evidence>
<name>A0ABY8ULC8_TETOB</name>
<feature type="region of interest" description="Disordered" evidence="1">
    <location>
        <begin position="137"/>
        <end position="187"/>
    </location>
</feature>
<feature type="region of interest" description="Disordered" evidence="1">
    <location>
        <begin position="52"/>
        <end position="82"/>
    </location>
</feature>
<feature type="transmembrane region" description="Helical" evidence="2">
    <location>
        <begin position="578"/>
        <end position="594"/>
    </location>
</feature>
<feature type="compositionally biased region" description="Low complexity" evidence="1">
    <location>
        <begin position="55"/>
        <end position="82"/>
    </location>
</feature>
<keyword evidence="2" id="KW-0812">Transmembrane</keyword>
<dbReference type="InterPro" id="IPR051647">
    <property type="entry name" value="Mediator_comp_sub12"/>
</dbReference>
<keyword evidence="2" id="KW-1133">Transmembrane helix</keyword>
<evidence type="ECO:0000313" key="4">
    <source>
        <dbReference type="Proteomes" id="UP001244341"/>
    </source>
</evidence>
<dbReference type="PANTHER" id="PTHR46007:SF12">
    <property type="entry name" value="C2H2-TYPE DOMAIN-CONTAINING PROTEIN-RELATED"/>
    <property type="match status" value="1"/>
</dbReference>
<feature type="region of interest" description="Disordered" evidence="1">
    <location>
        <begin position="321"/>
        <end position="350"/>
    </location>
</feature>
<proteinExistence type="predicted"/>